<feature type="chain" id="PRO_5024420835" evidence="1">
    <location>
        <begin position="17"/>
        <end position="51"/>
    </location>
</feature>
<sequence length="51" mass="5910">MHLLTVISAFIWLVMAEPPTDKEREEIVEFHTRIRENVKTPASNMLLMISA</sequence>
<dbReference type="AlphaFoldDB" id="A0A5K3G5X5"/>
<organism evidence="2">
    <name type="scientific">Mesocestoides corti</name>
    <name type="common">Flatworm</name>
    <dbReference type="NCBI Taxonomy" id="53468"/>
    <lineage>
        <taxon>Eukaryota</taxon>
        <taxon>Metazoa</taxon>
        <taxon>Spiralia</taxon>
        <taxon>Lophotrochozoa</taxon>
        <taxon>Platyhelminthes</taxon>
        <taxon>Cestoda</taxon>
        <taxon>Eucestoda</taxon>
        <taxon>Cyclophyllidea</taxon>
        <taxon>Mesocestoididae</taxon>
        <taxon>Mesocestoides</taxon>
    </lineage>
</organism>
<accession>A0A5K3G5X5</accession>
<reference evidence="2" key="1">
    <citation type="submission" date="2019-11" db="UniProtKB">
        <authorList>
            <consortium name="WormBaseParasite"/>
        </authorList>
    </citation>
    <scope>IDENTIFICATION</scope>
</reference>
<dbReference type="WBParaSite" id="MCU_013720-RA">
    <property type="protein sequence ID" value="MCU_013720-RA"/>
    <property type="gene ID" value="MCU_013720"/>
</dbReference>
<keyword evidence="1" id="KW-0732">Signal</keyword>
<name>A0A5K3G5X5_MESCO</name>
<feature type="signal peptide" evidence="1">
    <location>
        <begin position="1"/>
        <end position="16"/>
    </location>
</feature>
<evidence type="ECO:0000313" key="2">
    <source>
        <dbReference type="WBParaSite" id="MCU_013720-RA"/>
    </source>
</evidence>
<evidence type="ECO:0000256" key="1">
    <source>
        <dbReference type="SAM" id="SignalP"/>
    </source>
</evidence>
<protein>
    <submittedName>
        <fullName evidence="2">Venom protein</fullName>
    </submittedName>
</protein>
<proteinExistence type="predicted"/>